<proteinExistence type="inferred from homology"/>
<dbReference type="GO" id="GO:0042597">
    <property type="term" value="C:periplasmic space"/>
    <property type="evidence" value="ECO:0007669"/>
    <property type="project" value="UniProtKB-SubCell"/>
</dbReference>
<comment type="subcellular location">
    <subcellularLocation>
        <location evidence="1">Periplasm</location>
    </subcellularLocation>
</comment>
<organism evidence="7">
    <name type="scientific">Planktothricoides sp. SpSt-374</name>
    <dbReference type="NCBI Taxonomy" id="2282167"/>
    <lineage>
        <taxon>Bacteria</taxon>
        <taxon>Bacillati</taxon>
        <taxon>Cyanobacteriota</taxon>
        <taxon>Cyanophyceae</taxon>
        <taxon>Oscillatoriophycideae</taxon>
        <taxon>Oscillatoriales</taxon>
        <taxon>Oscillatoriaceae</taxon>
        <taxon>Planktothricoides</taxon>
    </lineage>
</organism>
<evidence type="ECO:0000313" key="7">
    <source>
        <dbReference type="EMBL" id="HGG02156.1"/>
    </source>
</evidence>
<evidence type="ECO:0000256" key="2">
    <source>
        <dbReference type="ARBA" id="ARBA00006099"/>
    </source>
</evidence>
<feature type="signal peptide" evidence="6">
    <location>
        <begin position="1"/>
        <end position="27"/>
    </location>
</feature>
<dbReference type="PANTHER" id="PTHR30368">
    <property type="entry name" value="SULFATE-BINDING PROTEIN"/>
    <property type="match status" value="1"/>
</dbReference>
<dbReference type="AlphaFoldDB" id="A0A7C3VTD3"/>
<evidence type="ECO:0000256" key="3">
    <source>
        <dbReference type="ARBA" id="ARBA00022448"/>
    </source>
</evidence>
<dbReference type="EMBL" id="DSPX01000167">
    <property type="protein sequence ID" value="HGG02156.1"/>
    <property type="molecule type" value="Genomic_DNA"/>
</dbReference>
<evidence type="ECO:0000256" key="1">
    <source>
        <dbReference type="ARBA" id="ARBA00004418"/>
    </source>
</evidence>
<dbReference type="Gene3D" id="3.40.190.10">
    <property type="entry name" value="Periplasmic binding protein-like II"/>
    <property type="match status" value="2"/>
</dbReference>
<protein>
    <submittedName>
        <fullName evidence="7">Sulfate ABC transporter substrate-binding protein</fullName>
    </submittedName>
</protein>
<comment type="similarity">
    <text evidence="2">Belongs to the prokaryotic sulfate-binding protein family.</text>
</comment>
<keyword evidence="4 6" id="KW-0732">Signal</keyword>
<dbReference type="CDD" id="cd01005">
    <property type="entry name" value="PBP2_CysP"/>
    <property type="match status" value="1"/>
</dbReference>
<accession>A0A7C3VTD3</accession>
<dbReference type="PANTHER" id="PTHR30368:SF2">
    <property type="entry name" value="SULFATE-BINDING PROTEIN"/>
    <property type="match status" value="1"/>
</dbReference>
<gene>
    <name evidence="7" type="ORF">ENR15_16300</name>
</gene>
<keyword evidence="3" id="KW-0813">Transport</keyword>
<dbReference type="InterPro" id="IPR005669">
    <property type="entry name" value="Thiosulph/SO4-bd"/>
</dbReference>
<comment type="caution">
    <text evidence="7">The sequence shown here is derived from an EMBL/GenBank/DDBJ whole genome shotgun (WGS) entry which is preliminary data.</text>
</comment>
<reference evidence="7" key="1">
    <citation type="journal article" date="2020" name="mSystems">
        <title>Genome- and Community-Level Interaction Insights into Carbon Utilization and Element Cycling Functions of Hydrothermarchaeota in Hydrothermal Sediment.</title>
        <authorList>
            <person name="Zhou Z."/>
            <person name="Liu Y."/>
            <person name="Xu W."/>
            <person name="Pan J."/>
            <person name="Luo Z.H."/>
            <person name="Li M."/>
        </authorList>
    </citation>
    <scope>NUCLEOTIDE SEQUENCE [LARGE SCALE GENOMIC DNA]</scope>
    <source>
        <strain evidence="7">SpSt-374</strain>
    </source>
</reference>
<evidence type="ECO:0000256" key="6">
    <source>
        <dbReference type="SAM" id="SignalP"/>
    </source>
</evidence>
<name>A0A7C3VTD3_9CYAN</name>
<keyword evidence="5" id="KW-0574">Periplasm</keyword>
<dbReference type="SUPFAM" id="SSF53850">
    <property type="entry name" value="Periplasmic binding protein-like II"/>
    <property type="match status" value="1"/>
</dbReference>
<dbReference type="NCBIfam" id="TIGR00971">
    <property type="entry name" value="3a0106s03"/>
    <property type="match status" value="1"/>
</dbReference>
<sequence length="345" mass="37525">MKDIGSVLKKWLSVLGIGLCLALTMSACTGAITKGNKAELTLVSYMVTKAAYQEIIPQFVAQWQQEHNQELIINQTYGPSWGQTRTVIDGLDADVVALALAIDIQQIEKAGLIAPGWEKEVPNNGIVTRSVVGLVPREGNPKNIKNWPDLAKDDVQVITPDPKTSGGARWNFLALWGAIAQTGGSEVDAVQYISKVFQNAPVLPPDARTATDTFFQAQQGDVLINYENEIILAGLNGQKVPYIIPQVNISIENAVAVIDKNVDKHGTREVAEAFVNYLFTPEAQRAFAKLGFRPVNPDVAPEFASQYPQPNNLFTVADLGGWDVVQTKFFAPGAIFDKIHAGISK</sequence>
<feature type="chain" id="PRO_5027781858" evidence="6">
    <location>
        <begin position="28"/>
        <end position="345"/>
    </location>
</feature>
<evidence type="ECO:0000256" key="5">
    <source>
        <dbReference type="ARBA" id="ARBA00022764"/>
    </source>
</evidence>
<dbReference type="GO" id="GO:1902358">
    <property type="term" value="P:sulfate transmembrane transport"/>
    <property type="evidence" value="ECO:0007669"/>
    <property type="project" value="InterPro"/>
</dbReference>
<dbReference type="PROSITE" id="PS51257">
    <property type="entry name" value="PROKAR_LIPOPROTEIN"/>
    <property type="match status" value="1"/>
</dbReference>
<dbReference type="GO" id="GO:0140104">
    <property type="term" value="F:molecular carrier activity"/>
    <property type="evidence" value="ECO:0007669"/>
    <property type="project" value="InterPro"/>
</dbReference>
<dbReference type="Pfam" id="PF13531">
    <property type="entry name" value="SBP_bac_11"/>
    <property type="match status" value="1"/>
</dbReference>
<evidence type="ECO:0000256" key="4">
    <source>
        <dbReference type="ARBA" id="ARBA00022729"/>
    </source>
</evidence>